<proteinExistence type="inferred from homology"/>
<evidence type="ECO:0000259" key="11">
    <source>
        <dbReference type="Pfam" id="PF01529"/>
    </source>
</evidence>
<evidence type="ECO:0000256" key="3">
    <source>
        <dbReference type="ARBA" id="ARBA00022692"/>
    </source>
</evidence>
<evidence type="ECO:0000256" key="1">
    <source>
        <dbReference type="ARBA" id="ARBA00004141"/>
    </source>
</evidence>
<evidence type="ECO:0000256" key="8">
    <source>
        <dbReference type="ARBA" id="ARBA00023315"/>
    </source>
</evidence>
<evidence type="ECO:0000313" key="13">
    <source>
        <dbReference type="Proteomes" id="UP000016927"/>
    </source>
</evidence>
<dbReference type="InterPro" id="IPR001594">
    <property type="entry name" value="Palmitoyltrfase_DHHC"/>
</dbReference>
<dbReference type="OMA" id="CFVVMHI"/>
<dbReference type="Pfam" id="PF01529">
    <property type="entry name" value="DHHC"/>
    <property type="match status" value="1"/>
</dbReference>
<evidence type="ECO:0000256" key="6">
    <source>
        <dbReference type="ARBA" id="ARBA00023139"/>
    </source>
</evidence>
<feature type="transmembrane region" description="Helical" evidence="10">
    <location>
        <begin position="191"/>
        <end position="211"/>
    </location>
</feature>
<keyword evidence="6" id="KW-0564">Palmitate</keyword>
<comment type="domain">
    <text evidence="10">The DHHC domain is required for palmitoyltransferase activity.</text>
</comment>
<dbReference type="PROSITE" id="PS50216">
    <property type="entry name" value="DHHC"/>
    <property type="match status" value="1"/>
</dbReference>
<name>R0MHQ6_NOSB1</name>
<keyword evidence="5 10" id="KW-0472">Membrane</keyword>
<dbReference type="AlphaFoldDB" id="R0MHQ6"/>
<feature type="domain" description="Palmitoyltransferase DHHC" evidence="11">
    <location>
        <begin position="110"/>
        <end position="225"/>
    </location>
</feature>
<keyword evidence="8 10" id="KW-0012">Acyltransferase</keyword>
<evidence type="ECO:0000256" key="9">
    <source>
        <dbReference type="ARBA" id="ARBA00048048"/>
    </source>
</evidence>
<dbReference type="EC" id="2.3.1.225" evidence="10"/>
<dbReference type="VEuPathDB" id="MicrosporidiaDB:NBO_64g0061"/>
<keyword evidence="13" id="KW-1185">Reference proteome</keyword>
<keyword evidence="4 10" id="KW-1133">Transmembrane helix</keyword>
<dbReference type="GO" id="GO:0006612">
    <property type="term" value="P:protein targeting to membrane"/>
    <property type="evidence" value="ECO:0007669"/>
    <property type="project" value="TreeGrafter"/>
</dbReference>
<sequence length="305" mass="35868">MNYKDIIREAIRVIVFTIYPMIQLYGYFVFVGLFCLEDKKFEGWYVLVLFFIYHILATTKVIFYMKLLITEGHSTIEIFPNVPFGDHKSKLKGVNIFLKEEIMEKNITKIKSCNKCNTYKPPRAHHCKVCNRCFLKYDHHCGVLDTCIGFHNYKFFYQFLILNVITCAFFCVFITQGVFNDEIRTSLKVNYIISTFLYLIQAVWALFLLVFHTKIISNNETTVEWKALNAYLEGDHRYSEIFQEGPITIYSNSKDRTVLNPYNLGTKENWIQVFGNKPLDWFRPNTSSIGDGISFAKNYNEYDLV</sequence>
<dbReference type="STRING" id="578461.R0MHQ6"/>
<evidence type="ECO:0000256" key="7">
    <source>
        <dbReference type="ARBA" id="ARBA00023288"/>
    </source>
</evidence>
<dbReference type="GO" id="GO:0019706">
    <property type="term" value="F:protein-cysteine S-palmitoyltransferase activity"/>
    <property type="evidence" value="ECO:0007669"/>
    <property type="project" value="UniProtKB-EC"/>
</dbReference>
<dbReference type="InterPro" id="IPR039859">
    <property type="entry name" value="PFA4/ZDH16/20/ERF2-like"/>
</dbReference>
<organism evidence="12 13">
    <name type="scientific">Nosema bombycis (strain CQ1 / CVCC 102059)</name>
    <name type="common">Microsporidian parasite</name>
    <name type="synonym">Pebrine of silkworm</name>
    <dbReference type="NCBI Taxonomy" id="578461"/>
    <lineage>
        <taxon>Eukaryota</taxon>
        <taxon>Fungi</taxon>
        <taxon>Fungi incertae sedis</taxon>
        <taxon>Microsporidia</taxon>
        <taxon>Nosematidae</taxon>
        <taxon>Nosema</taxon>
    </lineage>
</organism>
<dbReference type="GO" id="GO:0005783">
    <property type="term" value="C:endoplasmic reticulum"/>
    <property type="evidence" value="ECO:0007669"/>
    <property type="project" value="TreeGrafter"/>
</dbReference>
<accession>R0MHQ6</accession>
<dbReference type="HOGENOM" id="CLU_027721_3_0_1"/>
<keyword evidence="7" id="KW-0449">Lipoprotein</keyword>
<gene>
    <name evidence="12" type="primary">ZDHC2</name>
    <name evidence="12" type="ORF">NBO_64g0061</name>
</gene>
<keyword evidence="3 10" id="KW-0812">Transmembrane</keyword>
<feature type="transmembrane region" description="Helical" evidence="10">
    <location>
        <begin position="12"/>
        <end position="31"/>
    </location>
</feature>
<evidence type="ECO:0000256" key="4">
    <source>
        <dbReference type="ARBA" id="ARBA00022989"/>
    </source>
</evidence>
<comment type="catalytic activity">
    <reaction evidence="9 10">
        <text>L-cysteinyl-[protein] + hexadecanoyl-CoA = S-hexadecanoyl-L-cysteinyl-[protein] + CoA</text>
        <dbReference type="Rhea" id="RHEA:36683"/>
        <dbReference type="Rhea" id="RHEA-COMP:10131"/>
        <dbReference type="Rhea" id="RHEA-COMP:11032"/>
        <dbReference type="ChEBI" id="CHEBI:29950"/>
        <dbReference type="ChEBI" id="CHEBI:57287"/>
        <dbReference type="ChEBI" id="CHEBI:57379"/>
        <dbReference type="ChEBI" id="CHEBI:74151"/>
        <dbReference type="EC" id="2.3.1.225"/>
    </reaction>
</comment>
<evidence type="ECO:0000256" key="2">
    <source>
        <dbReference type="ARBA" id="ARBA00022679"/>
    </source>
</evidence>
<evidence type="ECO:0000256" key="10">
    <source>
        <dbReference type="RuleBase" id="RU079119"/>
    </source>
</evidence>
<dbReference type="PANTHER" id="PTHR22883">
    <property type="entry name" value="ZINC FINGER DHHC DOMAIN CONTAINING PROTEIN"/>
    <property type="match status" value="1"/>
</dbReference>
<dbReference type="OrthoDB" id="9909019at2759"/>
<evidence type="ECO:0000313" key="12">
    <source>
        <dbReference type="EMBL" id="EOB13680.1"/>
    </source>
</evidence>
<feature type="transmembrane region" description="Helical" evidence="10">
    <location>
        <begin position="43"/>
        <end position="63"/>
    </location>
</feature>
<dbReference type="GO" id="GO:0016020">
    <property type="term" value="C:membrane"/>
    <property type="evidence" value="ECO:0007669"/>
    <property type="project" value="UniProtKB-SubCell"/>
</dbReference>
<feature type="transmembrane region" description="Helical" evidence="10">
    <location>
        <begin position="159"/>
        <end position="179"/>
    </location>
</feature>
<protein>
    <recommendedName>
        <fullName evidence="10">Palmitoyltransferase</fullName>
        <ecNumber evidence="10">2.3.1.225</ecNumber>
    </recommendedName>
</protein>
<dbReference type="EMBL" id="KB908972">
    <property type="protein sequence ID" value="EOB13680.1"/>
    <property type="molecule type" value="Genomic_DNA"/>
</dbReference>
<comment type="similarity">
    <text evidence="10">Belongs to the DHHC palmitoyltransferase family.</text>
</comment>
<dbReference type="GO" id="GO:0005794">
    <property type="term" value="C:Golgi apparatus"/>
    <property type="evidence" value="ECO:0007669"/>
    <property type="project" value="TreeGrafter"/>
</dbReference>
<keyword evidence="2 10" id="KW-0808">Transferase</keyword>
<reference evidence="12 13" key="1">
    <citation type="journal article" date="2013" name="BMC Genomics">
        <title>Comparative genomics of parasitic silkworm microsporidia reveal an association between genome expansion and host adaptation.</title>
        <authorList>
            <person name="Pan G."/>
            <person name="Xu J."/>
            <person name="Li T."/>
            <person name="Xia Q."/>
            <person name="Liu S.L."/>
            <person name="Zhang G."/>
            <person name="Li S."/>
            <person name="Li C."/>
            <person name="Liu H."/>
            <person name="Yang L."/>
            <person name="Liu T."/>
            <person name="Zhang X."/>
            <person name="Wu Z."/>
            <person name="Fan W."/>
            <person name="Dang X."/>
            <person name="Xiang H."/>
            <person name="Tao M."/>
            <person name="Li Y."/>
            <person name="Hu J."/>
            <person name="Li Z."/>
            <person name="Lin L."/>
            <person name="Luo J."/>
            <person name="Geng L."/>
            <person name="Wang L."/>
            <person name="Long M."/>
            <person name="Wan Y."/>
            <person name="He N."/>
            <person name="Zhang Z."/>
            <person name="Lu C."/>
            <person name="Keeling P.J."/>
            <person name="Wang J."/>
            <person name="Xiang Z."/>
            <person name="Zhou Z."/>
        </authorList>
    </citation>
    <scope>NUCLEOTIDE SEQUENCE [LARGE SCALE GENOMIC DNA]</scope>
    <source>
        <strain evidence="13">CQ1 / CVCC 102059</strain>
    </source>
</reference>
<evidence type="ECO:0000256" key="5">
    <source>
        <dbReference type="ARBA" id="ARBA00023136"/>
    </source>
</evidence>
<dbReference type="Proteomes" id="UP000016927">
    <property type="component" value="Unassembled WGS sequence"/>
</dbReference>
<comment type="subcellular location">
    <subcellularLocation>
        <location evidence="1">Membrane</location>
        <topology evidence="1">Multi-pass membrane protein</topology>
    </subcellularLocation>
</comment>